<dbReference type="Proteomes" id="UP001428341">
    <property type="component" value="Unassembled WGS sequence"/>
</dbReference>
<dbReference type="AlphaFoldDB" id="A0AAP0MAV5"/>
<name>A0AAP0MAV5_9ROSI</name>
<comment type="caution">
    <text evidence="1">The sequence shown here is derived from an EMBL/GenBank/DDBJ whole genome shotgun (WGS) entry which is preliminary data.</text>
</comment>
<gene>
    <name evidence="1" type="ORF">WN944_014596</name>
</gene>
<sequence length="101" mass="11528">MKKPTTNPQQTIIIRSHSHCLPFSPLFSMSFVCHSHSFVVRALPKPAFVKDFTLSFERNFYSVLEIFEVPASAIVIASASDLLINPNNFYCTYLFRQQSPN</sequence>
<accession>A0AAP0MAV5</accession>
<evidence type="ECO:0000313" key="2">
    <source>
        <dbReference type="Proteomes" id="UP001428341"/>
    </source>
</evidence>
<keyword evidence="2" id="KW-1185">Reference proteome</keyword>
<organism evidence="1 2">
    <name type="scientific">Citrus x changshan-huyou</name>
    <dbReference type="NCBI Taxonomy" id="2935761"/>
    <lineage>
        <taxon>Eukaryota</taxon>
        <taxon>Viridiplantae</taxon>
        <taxon>Streptophyta</taxon>
        <taxon>Embryophyta</taxon>
        <taxon>Tracheophyta</taxon>
        <taxon>Spermatophyta</taxon>
        <taxon>Magnoliopsida</taxon>
        <taxon>eudicotyledons</taxon>
        <taxon>Gunneridae</taxon>
        <taxon>Pentapetalae</taxon>
        <taxon>rosids</taxon>
        <taxon>malvids</taxon>
        <taxon>Sapindales</taxon>
        <taxon>Rutaceae</taxon>
        <taxon>Aurantioideae</taxon>
        <taxon>Citrus</taxon>
    </lineage>
</organism>
<dbReference type="EMBL" id="JBCGBO010000005">
    <property type="protein sequence ID" value="KAK9199405.1"/>
    <property type="molecule type" value="Genomic_DNA"/>
</dbReference>
<protein>
    <submittedName>
        <fullName evidence="1">Uncharacterized protein</fullName>
    </submittedName>
</protein>
<proteinExistence type="predicted"/>
<reference evidence="1 2" key="1">
    <citation type="submission" date="2024-05" db="EMBL/GenBank/DDBJ databases">
        <title>Haplotype-resolved chromosome-level genome assembly of Huyou (Citrus changshanensis).</title>
        <authorList>
            <person name="Miao C."/>
            <person name="Chen W."/>
            <person name="Wu Y."/>
            <person name="Wang L."/>
            <person name="Zhao S."/>
            <person name="Grierson D."/>
            <person name="Xu C."/>
            <person name="Chen K."/>
        </authorList>
    </citation>
    <scope>NUCLEOTIDE SEQUENCE [LARGE SCALE GENOMIC DNA]</scope>
    <source>
        <strain evidence="1">01-14</strain>
        <tissue evidence="1">Leaf</tissue>
    </source>
</reference>
<evidence type="ECO:0000313" key="1">
    <source>
        <dbReference type="EMBL" id="KAK9199405.1"/>
    </source>
</evidence>